<name>A0A382PDP1_9ZZZZ</name>
<protein>
    <submittedName>
        <fullName evidence="1">Uncharacterized protein</fullName>
    </submittedName>
</protein>
<sequence length="22" mass="2435">HRNQVKDFFASLRGSGSSTKLV</sequence>
<organism evidence="1">
    <name type="scientific">marine metagenome</name>
    <dbReference type="NCBI Taxonomy" id="408172"/>
    <lineage>
        <taxon>unclassified sequences</taxon>
        <taxon>metagenomes</taxon>
        <taxon>ecological metagenomes</taxon>
    </lineage>
</organism>
<feature type="non-terminal residue" evidence="1">
    <location>
        <position position="1"/>
    </location>
</feature>
<proteinExistence type="predicted"/>
<reference evidence="1" key="1">
    <citation type="submission" date="2018-05" db="EMBL/GenBank/DDBJ databases">
        <authorList>
            <person name="Lanie J.A."/>
            <person name="Ng W.-L."/>
            <person name="Kazmierczak K.M."/>
            <person name="Andrzejewski T.M."/>
            <person name="Davidsen T.M."/>
            <person name="Wayne K.J."/>
            <person name="Tettelin H."/>
            <person name="Glass J.I."/>
            <person name="Rusch D."/>
            <person name="Podicherti R."/>
            <person name="Tsui H.-C.T."/>
            <person name="Winkler M.E."/>
        </authorList>
    </citation>
    <scope>NUCLEOTIDE SEQUENCE</scope>
</reference>
<dbReference type="EMBL" id="UINC01106687">
    <property type="protein sequence ID" value="SVC71514.1"/>
    <property type="molecule type" value="Genomic_DNA"/>
</dbReference>
<evidence type="ECO:0000313" key="1">
    <source>
        <dbReference type="EMBL" id="SVC71514.1"/>
    </source>
</evidence>
<accession>A0A382PDP1</accession>
<dbReference type="AlphaFoldDB" id="A0A382PDP1"/>
<feature type="non-terminal residue" evidence="1">
    <location>
        <position position="22"/>
    </location>
</feature>
<gene>
    <name evidence="1" type="ORF">METZ01_LOCUS324368</name>
</gene>